<dbReference type="HOGENOM" id="CLU_012520_6_0_2"/>
<dbReference type="STRING" id="1238425.J07HQW2_01674"/>
<evidence type="ECO:0000256" key="8">
    <source>
        <dbReference type="ARBA" id="ARBA00055466"/>
    </source>
</evidence>
<dbReference type="eggNOG" id="arCOG00057">
    <property type="taxonomic scope" value="Archaea"/>
</dbReference>
<dbReference type="Pfam" id="PF13522">
    <property type="entry name" value="GATase_6"/>
    <property type="match status" value="1"/>
</dbReference>
<reference evidence="11 12" key="1">
    <citation type="journal article" date="2013" name="PLoS ONE">
        <title>Assembly-driven community genomics of a hypersaline microbial ecosystem.</title>
        <authorList>
            <person name="Podell S."/>
            <person name="Ugalde J.A."/>
            <person name="Narasingarao P."/>
            <person name="Banfield J.F."/>
            <person name="Heidelberg K.B."/>
            <person name="Allen E.E."/>
        </authorList>
    </citation>
    <scope>NUCLEOTIDE SEQUENCE [LARGE SCALE GENOMIC DNA]</scope>
    <source>
        <strain evidence="12">J07HQW2</strain>
    </source>
</reference>
<feature type="region of interest" description="Disordered" evidence="9">
    <location>
        <begin position="61"/>
        <end position="88"/>
    </location>
</feature>
<dbReference type="SUPFAM" id="SSF56235">
    <property type="entry name" value="N-terminal nucleophile aminohydrolases (Ntn hydrolases)"/>
    <property type="match status" value="1"/>
</dbReference>
<evidence type="ECO:0000313" key="11">
    <source>
        <dbReference type="EMBL" id="ERG95225.1"/>
    </source>
</evidence>
<dbReference type="CDD" id="cd00714">
    <property type="entry name" value="GFAT"/>
    <property type="match status" value="1"/>
</dbReference>
<dbReference type="Proteomes" id="UP000030710">
    <property type="component" value="Unassembled WGS sequence"/>
</dbReference>
<evidence type="ECO:0000256" key="6">
    <source>
        <dbReference type="ARBA" id="ARBA00022737"/>
    </source>
</evidence>
<evidence type="ECO:0000256" key="1">
    <source>
        <dbReference type="ARBA" id="ARBA00001031"/>
    </source>
</evidence>
<evidence type="ECO:0000313" key="12">
    <source>
        <dbReference type="Proteomes" id="UP000030710"/>
    </source>
</evidence>
<evidence type="ECO:0000256" key="3">
    <source>
        <dbReference type="ARBA" id="ARBA00016090"/>
    </source>
</evidence>
<evidence type="ECO:0000256" key="9">
    <source>
        <dbReference type="SAM" id="MobiDB-lite"/>
    </source>
</evidence>
<comment type="function">
    <text evidence="8">Catalyzes the first step in hexosamine metabolism, converting fructose-6P into glucosamine-6P using glutamine as a nitrogen source.</text>
</comment>
<proteinExistence type="predicted"/>
<dbReference type="InterPro" id="IPR047084">
    <property type="entry name" value="GFAT_N"/>
</dbReference>
<keyword evidence="4" id="KW-0032">Aminotransferase</keyword>
<feature type="domain" description="Glutamine amidotransferase type-2" evidence="10">
    <location>
        <begin position="2"/>
        <end position="220"/>
    </location>
</feature>
<feature type="non-terminal residue" evidence="11">
    <location>
        <position position="255"/>
    </location>
</feature>
<gene>
    <name evidence="11" type="ORF">J07HQW2_01674</name>
</gene>
<dbReference type="EMBL" id="KE356561">
    <property type="protein sequence ID" value="ERG95225.1"/>
    <property type="molecule type" value="Genomic_DNA"/>
</dbReference>
<dbReference type="PANTHER" id="PTHR10937:SF0">
    <property type="entry name" value="GLUTAMINE--FRUCTOSE-6-PHOSPHATE TRANSAMINASE (ISOMERIZING)"/>
    <property type="match status" value="1"/>
</dbReference>
<organism evidence="11 12">
    <name type="scientific">Haloquadratum walsbyi J07HQW2</name>
    <dbReference type="NCBI Taxonomy" id="1238425"/>
    <lineage>
        <taxon>Archaea</taxon>
        <taxon>Methanobacteriati</taxon>
        <taxon>Methanobacteriota</taxon>
        <taxon>Stenosarchaea group</taxon>
        <taxon>Halobacteria</taxon>
        <taxon>Halobacteriales</taxon>
        <taxon>Haloferacaceae</taxon>
        <taxon>Haloquadratum</taxon>
    </lineage>
</organism>
<comment type="catalytic activity">
    <reaction evidence="1">
        <text>D-fructose 6-phosphate + L-glutamine = D-glucosamine 6-phosphate + L-glutamate</text>
        <dbReference type="Rhea" id="RHEA:13237"/>
        <dbReference type="ChEBI" id="CHEBI:29985"/>
        <dbReference type="ChEBI" id="CHEBI:58359"/>
        <dbReference type="ChEBI" id="CHEBI:58725"/>
        <dbReference type="ChEBI" id="CHEBI:61527"/>
        <dbReference type="EC" id="2.6.1.16"/>
    </reaction>
</comment>
<protein>
    <recommendedName>
        <fullName evidence="3">Glutamine--fructose-6-phosphate aminotransferase [isomerizing]</fullName>
        <ecNumber evidence="2">2.6.1.16</ecNumber>
    </recommendedName>
</protein>
<dbReference type="PANTHER" id="PTHR10937">
    <property type="entry name" value="GLUCOSAMINE--FRUCTOSE-6-PHOSPHATE AMINOTRANSFERASE, ISOMERIZING"/>
    <property type="match status" value="1"/>
</dbReference>
<evidence type="ECO:0000259" key="10">
    <source>
        <dbReference type="PROSITE" id="PS51278"/>
    </source>
</evidence>
<name>U1NDZ4_9EURY</name>
<evidence type="ECO:0000256" key="7">
    <source>
        <dbReference type="ARBA" id="ARBA00022962"/>
    </source>
</evidence>
<accession>U1NDZ4</accession>
<keyword evidence="7" id="KW-0315">Glutamine amidotransferase</keyword>
<dbReference type="EC" id="2.6.1.16" evidence="2"/>
<evidence type="ECO:0000256" key="2">
    <source>
        <dbReference type="ARBA" id="ARBA00012916"/>
    </source>
</evidence>
<dbReference type="GO" id="GO:0006487">
    <property type="term" value="P:protein N-linked glycosylation"/>
    <property type="evidence" value="ECO:0007669"/>
    <property type="project" value="TreeGrafter"/>
</dbReference>
<dbReference type="GO" id="GO:0006047">
    <property type="term" value="P:UDP-N-acetylglucosamine metabolic process"/>
    <property type="evidence" value="ECO:0007669"/>
    <property type="project" value="TreeGrafter"/>
</dbReference>
<dbReference type="FunFam" id="3.60.20.10:FF:000006">
    <property type="entry name" value="Glutamine--fructose-6-phosphate aminotransferase [isomerizing]"/>
    <property type="match status" value="1"/>
</dbReference>
<evidence type="ECO:0000256" key="4">
    <source>
        <dbReference type="ARBA" id="ARBA00022576"/>
    </source>
</evidence>
<dbReference type="Gene3D" id="3.60.20.10">
    <property type="entry name" value="Glutamine Phosphoribosylpyrophosphate, subunit 1, domain 1"/>
    <property type="match status" value="1"/>
</dbReference>
<dbReference type="InterPro" id="IPR029055">
    <property type="entry name" value="Ntn_hydrolases_N"/>
</dbReference>
<dbReference type="AlphaFoldDB" id="U1NDZ4"/>
<dbReference type="InterPro" id="IPR017932">
    <property type="entry name" value="GATase_2_dom"/>
</dbReference>
<keyword evidence="5" id="KW-0808">Transferase</keyword>
<dbReference type="GO" id="GO:0006002">
    <property type="term" value="P:fructose 6-phosphate metabolic process"/>
    <property type="evidence" value="ECO:0007669"/>
    <property type="project" value="TreeGrafter"/>
</dbReference>
<dbReference type="GO" id="GO:0004360">
    <property type="term" value="F:glutamine-fructose-6-phosphate transaminase (isomerizing) activity"/>
    <property type="evidence" value="ECO:0007669"/>
    <property type="project" value="UniProtKB-EC"/>
</dbReference>
<dbReference type="PROSITE" id="PS51278">
    <property type="entry name" value="GATASE_TYPE_2"/>
    <property type="match status" value="1"/>
</dbReference>
<keyword evidence="6" id="KW-0677">Repeat</keyword>
<sequence>MCGIIGCVNPDGGTREVLMNGLANLDYRGYDSAGIAVADGGIEVAKREGEIDRLQKQVTARSDTLDGPAGIGHTRWSTHGPPTDANAHPHTDGTGDVAVVHNGIIENYQSIRDELEADDVEFVSETDTEVVPHLISKFRDDGADPQTAFRRAVERIAGSYALAVVFEDHDAIFATRDGSPLVIGVDEDAAFLASDVPAFLEYTRDVIYLEDGQFATLRPSGVEVTESDGTSVDPSVTTVEWSADQTAKSGYDHFM</sequence>
<evidence type="ECO:0000256" key="5">
    <source>
        <dbReference type="ARBA" id="ARBA00022679"/>
    </source>
</evidence>